<sequence length="571" mass="62377">MGSYSILRPPGLNFPSPVCRAMRQPKSKVLATAAPPGFSSAGPPGFSTAPLHGSRGQDLVGGLGGDKDNVDQVSHGDVAIGPDLASVDLSAGDLPTPSDQLLLPAQPSCNINNAVAVVSKVATSTSHNSQASEQTASKGKGQSDAAVVTSKATQEVITVEDAEERVQMHIDPPGLRRNPVEMDTYHEMVPKFPEIQSDASVQAPTDIVQPSPSALAVTAPRPAKPPTVPYVVYPLASTREDEVSASKEAMISAELVSSKQKDATNSSEVLKAHNPKSCELESKHLALQAEVKSLRAKLEKEKRKNEKLEKEKAIMGGKLAIPGSTMPCHNNQGECTIFSSRWLDQLLSNGQAFKIPPQSAKTNTPRRAKADKQIPPFKITSLPPKKSNHSTYNLRDKTSKGMLDDEIFELYMEDLWTGLDPEKKSDYAYLDSLWGHWSLLVLCNFGDTNYLGTPKGPRMLLLDSLRTTQPKRLPSVINSFITDILKTEEREDIGQFTNQVHLEFPEVPRQSGSDCGIYVLYFIYCFLKIKKLGEDLSQLGALFDPEVLQNLEDIRKAILLYQEKQHGTITE</sequence>
<dbReference type="GO" id="GO:0016929">
    <property type="term" value="F:deSUMOylase activity"/>
    <property type="evidence" value="ECO:0000318"/>
    <property type="project" value="GO_Central"/>
</dbReference>
<organism evidence="8">
    <name type="scientific">Triticum aestivum</name>
    <name type="common">Wheat</name>
    <dbReference type="NCBI Taxonomy" id="4565"/>
    <lineage>
        <taxon>Eukaryota</taxon>
        <taxon>Viridiplantae</taxon>
        <taxon>Streptophyta</taxon>
        <taxon>Embryophyta</taxon>
        <taxon>Tracheophyta</taxon>
        <taxon>Spermatophyta</taxon>
        <taxon>Magnoliopsida</taxon>
        <taxon>Liliopsida</taxon>
        <taxon>Poales</taxon>
        <taxon>Poaceae</taxon>
        <taxon>BOP clade</taxon>
        <taxon>Pooideae</taxon>
        <taxon>Triticodae</taxon>
        <taxon>Triticeae</taxon>
        <taxon>Triticinae</taxon>
        <taxon>Triticum</taxon>
    </lineage>
</organism>
<evidence type="ECO:0000256" key="5">
    <source>
        <dbReference type="SAM" id="Coils"/>
    </source>
</evidence>
<dbReference type="EnsemblPlants" id="TraesCS3D02G479400.1">
    <property type="protein sequence ID" value="TraesCS3D02G479400.1"/>
    <property type="gene ID" value="TraesCS3D02G479400"/>
</dbReference>
<evidence type="ECO:0000256" key="1">
    <source>
        <dbReference type="ARBA" id="ARBA00005234"/>
    </source>
</evidence>
<dbReference type="Gene3D" id="3.30.310.130">
    <property type="entry name" value="Ubiquitin-related"/>
    <property type="match status" value="1"/>
</dbReference>
<evidence type="ECO:0000256" key="3">
    <source>
        <dbReference type="ARBA" id="ARBA00022801"/>
    </source>
</evidence>
<dbReference type="Gramene" id="TraesCS3D03G1059500.1">
    <property type="protein sequence ID" value="TraesCS3D03G1059500.1.CDS"/>
    <property type="gene ID" value="TraesCS3D03G1059500"/>
</dbReference>
<comment type="similarity">
    <text evidence="1">Belongs to the peptidase C48 family.</text>
</comment>
<accession>A0A3B6H2E2</accession>
<feature type="domain" description="Ubiquitin-like protease family profile" evidence="7">
    <location>
        <begin position="435"/>
        <end position="528"/>
    </location>
</feature>
<evidence type="ECO:0000256" key="2">
    <source>
        <dbReference type="ARBA" id="ARBA00022670"/>
    </source>
</evidence>
<dbReference type="GO" id="GO:0070139">
    <property type="term" value="F:SUMO-specific endopeptidase activity"/>
    <property type="evidence" value="ECO:0000318"/>
    <property type="project" value="GO_Central"/>
</dbReference>
<evidence type="ECO:0000259" key="7">
    <source>
        <dbReference type="Pfam" id="PF02902"/>
    </source>
</evidence>
<dbReference type="PANTHER" id="PTHR46915">
    <property type="entry name" value="UBIQUITIN-LIKE PROTEASE 4-RELATED"/>
    <property type="match status" value="1"/>
</dbReference>
<dbReference type="GO" id="GO:0005634">
    <property type="term" value="C:nucleus"/>
    <property type="evidence" value="ECO:0000318"/>
    <property type="project" value="GO_Central"/>
</dbReference>
<proteinExistence type="inferred from homology"/>
<keyword evidence="3" id="KW-0378">Hydrolase</keyword>
<reference evidence="8" key="1">
    <citation type="submission" date="2018-08" db="EMBL/GenBank/DDBJ databases">
        <authorList>
            <person name="Rossello M."/>
        </authorList>
    </citation>
    <scope>NUCLEOTIDE SEQUENCE [LARGE SCALE GENOMIC DNA]</scope>
    <source>
        <strain evidence="8">cv. Chinese Spring</strain>
    </source>
</reference>
<feature type="coiled-coil region" evidence="5">
    <location>
        <begin position="284"/>
        <end position="318"/>
    </location>
</feature>
<dbReference type="Proteomes" id="UP000019116">
    <property type="component" value="Chromosome 3D"/>
</dbReference>
<keyword evidence="4" id="KW-0788">Thiol protease</keyword>
<dbReference type="Gramene" id="TraesCLE_scaffold_004011_01G000600.1">
    <property type="protein sequence ID" value="TraesCLE_scaffold_004011_01G000600.1"/>
    <property type="gene ID" value="TraesCLE_scaffold_004011_01G000600"/>
</dbReference>
<dbReference type="GO" id="GO:0016926">
    <property type="term" value="P:protein desumoylation"/>
    <property type="evidence" value="ECO:0007669"/>
    <property type="project" value="UniProtKB-ARBA"/>
</dbReference>
<keyword evidence="5" id="KW-0175">Coiled coil</keyword>
<dbReference type="Gramene" id="TraesROB_scaffold_015962_01G000100.1">
    <property type="protein sequence ID" value="TraesROB_scaffold_015962_01G000100.1"/>
    <property type="gene ID" value="TraesROB_scaffold_015962_01G000100"/>
</dbReference>
<dbReference type="SMR" id="A0A3B6H2E2"/>
<dbReference type="SUPFAM" id="SSF54001">
    <property type="entry name" value="Cysteine proteinases"/>
    <property type="match status" value="1"/>
</dbReference>
<dbReference type="Gramene" id="TraesWEE_scaffold_039231_01G000200.1">
    <property type="protein sequence ID" value="TraesWEE_scaffold_039231_01G000200.1"/>
    <property type="gene ID" value="TraesWEE_scaffold_039231_01G000200"/>
</dbReference>
<dbReference type="Gene3D" id="1.10.418.20">
    <property type="match status" value="1"/>
</dbReference>
<protein>
    <recommendedName>
        <fullName evidence="7">Ubiquitin-like protease family profile domain-containing protein</fullName>
    </recommendedName>
</protein>
<feature type="compositionally biased region" description="Polar residues" evidence="6">
    <location>
        <begin position="127"/>
        <end position="137"/>
    </location>
</feature>
<keyword evidence="9" id="KW-1185">Reference proteome</keyword>
<dbReference type="InterPro" id="IPR038765">
    <property type="entry name" value="Papain-like_cys_pep_sf"/>
</dbReference>
<dbReference type="PANTHER" id="PTHR46915:SF5">
    <property type="entry name" value="UBIQUITIN-LIKE PROTEASE FAMILY PROFILE DOMAIN-CONTAINING PROTEIN"/>
    <property type="match status" value="1"/>
</dbReference>
<keyword evidence="2" id="KW-0645">Protease</keyword>
<dbReference type="OMA" id="CELESKH"/>
<dbReference type="InterPro" id="IPR003653">
    <property type="entry name" value="Peptidase_C48_C"/>
</dbReference>
<evidence type="ECO:0000313" key="9">
    <source>
        <dbReference type="Proteomes" id="UP000019116"/>
    </source>
</evidence>
<name>A0A3B6H2E2_WHEAT</name>
<evidence type="ECO:0000256" key="4">
    <source>
        <dbReference type="ARBA" id="ARBA00022807"/>
    </source>
</evidence>
<dbReference type="OrthoDB" id="732682at2759"/>
<evidence type="ECO:0000256" key="6">
    <source>
        <dbReference type="SAM" id="MobiDB-lite"/>
    </source>
</evidence>
<dbReference type="Gramene" id="TraesCS3D02G479400.1">
    <property type="protein sequence ID" value="TraesCS3D02G479400.1"/>
    <property type="gene ID" value="TraesCS3D02G479400"/>
</dbReference>
<evidence type="ECO:0000313" key="8">
    <source>
        <dbReference type="EnsemblPlants" id="TraesCS3D02G479400.1"/>
    </source>
</evidence>
<reference evidence="8" key="2">
    <citation type="submission" date="2018-10" db="UniProtKB">
        <authorList>
            <consortium name="EnsemblPlants"/>
        </authorList>
    </citation>
    <scope>IDENTIFICATION</scope>
</reference>
<dbReference type="AlphaFoldDB" id="A0A3B6H2E2"/>
<dbReference type="STRING" id="4565.A0A3B6H2E2"/>
<dbReference type="Gramene" id="TraesCAD_scaffold_005253_01G000600.1">
    <property type="protein sequence ID" value="TraesCAD_scaffold_005253_01G000600.1"/>
    <property type="gene ID" value="TraesCAD_scaffold_005253_01G000600"/>
</dbReference>
<dbReference type="GO" id="GO:0006508">
    <property type="term" value="P:proteolysis"/>
    <property type="evidence" value="ECO:0007669"/>
    <property type="project" value="UniProtKB-KW"/>
</dbReference>
<feature type="region of interest" description="Disordered" evidence="6">
    <location>
        <begin position="125"/>
        <end position="147"/>
    </location>
</feature>
<dbReference type="Pfam" id="PF02902">
    <property type="entry name" value="Peptidase_C48"/>
    <property type="match status" value="1"/>
</dbReference>